<accession>A1DIZ1</accession>
<gene>
    <name evidence="1" type="ORF">NFIA_093100</name>
</gene>
<dbReference type="VEuPathDB" id="FungiDB:NFIA_093100"/>
<name>A1DIZ1_NEOFI</name>
<dbReference type="HOGENOM" id="CLU_1195163_0_0_1"/>
<dbReference type="OrthoDB" id="194358at2759"/>
<evidence type="ECO:0000313" key="1">
    <source>
        <dbReference type="EMBL" id="EAW19348.1"/>
    </source>
</evidence>
<dbReference type="RefSeq" id="XP_001261245.1">
    <property type="nucleotide sequence ID" value="XM_001261244.1"/>
</dbReference>
<dbReference type="GeneID" id="4587803"/>
<reference evidence="2" key="1">
    <citation type="journal article" date="2008" name="PLoS Genet.">
        <title>Genomic islands in the pathogenic filamentous fungus Aspergillus fumigatus.</title>
        <authorList>
            <person name="Fedorova N.D."/>
            <person name="Khaldi N."/>
            <person name="Joardar V.S."/>
            <person name="Maiti R."/>
            <person name="Amedeo P."/>
            <person name="Anderson M.J."/>
            <person name="Crabtree J."/>
            <person name="Silva J.C."/>
            <person name="Badger J.H."/>
            <person name="Albarraq A."/>
            <person name="Angiuoli S."/>
            <person name="Bussey H."/>
            <person name="Bowyer P."/>
            <person name="Cotty P.J."/>
            <person name="Dyer P.S."/>
            <person name="Egan A."/>
            <person name="Galens K."/>
            <person name="Fraser-Liggett C.M."/>
            <person name="Haas B.J."/>
            <person name="Inman J.M."/>
            <person name="Kent R."/>
            <person name="Lemieux S."/>
            <person name="Malavazi I."/>
            <person name="Orvis J."/>
            <person name="Roemer T."/>
            <person name="Ronning C.M."/>
            <person name="Sundaram J.P."/>
            <person name="Sutton G."/>
            <person name="Turner G."/>
            <person name="Venter J.C."/>
            <person name="White O.R."/>
            <person name="Whitty B.R."/>
            <person name="Youngman P."/>
            <person name="Wolfe K.H."/>
            <person name="Goldman G.H."/>
            <person name="Wortman J.R."/>
            <person name="Jiang B."/>
            <person name="Denning D.W."/>
            <person name="Nierman W.C."/>
        </authorList>
    </citation>
    <scope>NUCLEOTIDE SEQUENCE [LARGE SCALE GENOMIC DNA]</scope>
    <source>
        <strain evidence="2">ATCC 1020 / DSM 3700 / CBS 544.65 / FGSC A1164 / JCM 1740 / NRRL 181 / WB 181</strain>
    </source>
</reference>
<dbReference type="Proteomes" id="UP000006702">
    <property type="component" value="Unassembled WGS sequence"/>
</dbReference>
<dbReference type="EMBL" id="DS027696">
    <property type="protein sequence ID" value="EAW19348.1"/>
    <property type="molecule type" value="Genomic_DNA"/>
</dbReference>
<sequence length="232" mass="25224">MAVLGPLDRRTARTRCAACTRRRIKVSNSFSSNLPAKTVHSFPPGSILTLCSAKVVLPVGIQCVPQAVQPKASVVFVNVTAPSKRSDCLSPPTHLPTLRLCPKVSEGSSALFVKHFFSDFLARNDFGGPLDLGSIMSEFQRSPSMYHASIALGALDLSRKTLLNIPLERKDAAVGALTAYHTSIAKLKVEIVSNSVPPDVNLWTTFFLGLFEVGQQCLGRKLYQKLEVNPFD</sequence>
<dbReference type="eggNOG" id="ENOG502S0PW">
    <property type="taxonomic scope" value="Eukaryota"/>
</dbReference>
<protein>
    <submittedName>
        <fullName evidence="1">Uncharacterized protein</fullName>
    </submittedName>
</protein>
<keyword evidence="2" id="KW-1185">Reference proteome</keyword>
<proteinExistence type="predicted"/>
<dbReference type="KEGG" id="nfi:NFIA_093100"/>
<evidence type="ECO:0000313" key="2">
    <source>
        <dbReference type="Proteomes" id="UP000006702"/>
    </source>
</evidence>
<dbReference type="AlphaFoldDB" id="A1DIZ1"/>
<organism evidence="1 2">
    <name type="scientific">Neosartorya fischeri (strain ATCC 1020 / DSM 3700 / CBS 544.65 / FGSC A1164 / JCM 1740 / NRRL 181 / WB 181)</name>
    <name type="common">Aspergillus fischerianus</name>
    <dbReference type="NCBI Taxonomy" id="331117"/>
    <lineage>
        <taxon>Eukaryota</taxon>
        <taxon>Fungi</taxon>
        <taxon>Dikarya</taxon>
        <taxon>Ascomycota</taxon>
        <taxon>Pezizomycotina</taxon>
        <taxon>Eurotiomycetes</taxon>
        <taxon>Eurotiomycetidae</taxon>
        <taxon>Eurotiales</taxon>
        <taxon>Aspergillaceae</taxon>
        <taxon>Aspergillus</taxon>
        <taxon>Aspergillus subgen. Fumigati</taxon>
    </lineage>
</organism>